<dbReference type="Proteomes" id="UP000239649">
    <property type="component" value="Unassembled WGS sequence"/>
</dbReference>
<proteinExistence type="predicted"/>
<dbReference type="CDD" id="cd03443">
    <property type="entry name" value="PaaI_thioesterase"/>
    <property type="match status" value="1"/>
</dbReference>
<dbReference type="Gene3D" id="3.10.129.10">
    <property type="entry name" value="Hotdog Thioesterase"/>
    <property type="match status" value="1"/>
</dbReference>
<dbReference type="SUPFAM" id="SSF54637">
    <property type="entry name" value="Thioesterase/thiol ester dehydrase-isomerase"/>
    <property type="match status" value="1"/>
</dbReference>
<dbReference type="PANTHER" id="PTHR47260:SF1">
    <property type="entry name" value="UPF0644 PROTEIN PB2B4.06"/>
    <property type="match status" value="1"/>
</dbReference>
<sequence>MQGLGVAAHDAIEQERSLSAEARLGGSPRASQLRAAPREPQAHTGPTLIERELGEELHPDHTARLGHPGVDCHHLPAGHAHRLTPYKAAYDKQHPEEAGAPPLSASADEGQGERHGAREALKPWGSLPQAADGKLAPRPRSSNPAPDWLPAIEHAPDMRKVMDADMLLADSHPILGDDHMFSAFVAQGLLENLDGYYDSQLRRFHAVVALGRNTCGHPRVVHGGLTAAIIDESLGGLIFAIMQDKQAAAELPWPMYTVQLDVSYKQKIGAGATVLCTTEIESVDGRKVWMKATMSDGPAGAVYATARALFVSPKPRS</sequence>
<feature type="compositionally biased region" description="Basic and acidic residues" evidence="1">
    <location>
        <begin position="111"/>
        <end position="121"/>
    </location>
</feature>
<protein>
    <submittedName>
        <fullName evidence="2">Acyl-coenzyme A thioesterase THEM4</fullName>
    </submittedName>
</protein>
<evidence type="ECO:0000313" key="3">
    <source>
        <dbReference type="Proteomes" id="UP000239649"/>
    </source>
</evidence>
<gene>
    <name evidence="2" type="ORF">C2E20_8747</name>
</gene>
<dbReference type="InterPro" id="IPR029069">
    <property type="entry name" value="HotDog_dom_sf"/>
</dbReference>
<evidence type="ECO:0000313" key="2">
    <source>
        <dbReference type="EMBL" id="PSC67606.1"/>
    </source>
</evidence>
<feature type="region of interest" description="Disordered" evidence="1">
    <location>
        <begin position="17"/>
        <end position="47"/>
    </location>
</feature>
<evidence type="ECO:0000256" key="1">
    <source>
        <dbReference type="SAM" id="MobiDB-lite"/>
    </source>
</evidence>
<dbReference type="EMBL" id="LHPF02000053">
    <property type="protein sequence ID" value="PSC67606.1"/>
    <property type="molecule type" value="Genomic_DNA"/>
</dbReference>
<dbReference type="InterPro" id="IPR052061">
    <property type="entry name" value="PTE-AB_protein"/>
</dbReference>
<feature type="region of interest" description="Disordered" evidence="1">
    <location>
        <begin position="95"/>
        <end position="150"/>
    </location>
</feature>
<reference evidence="2 3" key="1">
    <citation type="journal article" date="2018" name="Plant J.">
        <title>Genome sequences of Chlorella sorokiniana UTEX 1602 and Micractinium conductrix SAG 241.80: implications to maltose excretion by a green alga.</title>
        <authorList>
            <person name="Arriola M.B."/>
            <person name="Velmurugan N."/>
            <person name="Zhang Y."/>
            <person name="Plunkett M.H."/>
            <person name="Hondzo H."/>
            <person name="Barney B.M."/>
        </authorList>
    </citation>
    <scope>NUCLEOTIDE SEQUENCE [LARGE SCALE GENOMIC DNA]</scope>
    <source>
        <strain evidence="2 3">SAG 241.80</strain>
    </source>
</reference>
<keyword evidence="3" id="KW-1185">Reference proteome</keyword>
<dbReference type="OrthoDB" id="506431at2759"/>
<organism evidence="2 3">
    <name type="scientific">Micractinium conductrix</name>
    <dbReference type="NCBI Taxonomy" id="554055"/>
    <lineage>
        <taxon>Eukaryota</taxon>
        <taxon>Viridiplantae</taxon>
        <taxon>Chlorophyta</taxon>
        <taxon>core chlorophytes</taxon>
        <taxon>Trebouxiophyceae</taxon>
        <taxon>Chlorellales</taxon>
        <taxon>Chlorellaceae</taxon>
        <taxon>Chlorella clade</taxon>
        <taxon>Micractinium</taxon>
    </lineage>
</organism>
<accession>A0A2P6V0I5</accession>
<dbReference type="PANTHER" id="PTHR47260">
    <property type="entry name" value="UPF0644 PROTEIN PB2B4.06"/>
    <property type="match status" value="1"/>
</dbReference>
<comment type="caution">
    <text evidence="2">The sequence shown here is derived from an EMBL/GenBank/DDBJ whole genome shotgun (WGS) entry which is preliminary data.</text>
</comment>
<name>A0A2P6V0I5_9CHLO</name>
<dbReference type="AlphaFoldDB" id="A0A2P6V0I5"/>